<dbReference type="AlphaFoldDB" id="A0A7W8MCA5"/>
<gene>
    <name evidence="3" type="ORF">HNR26_001259</name>
</gene>
<dbReference type="PANTHER" id="PTHR35342:SF5">
    <property type="entry name" value="TRICARBOXYLIC TRANSPORT PROTEIN"/>
    <property type="match status" value="1"/>
</dbReference>
<feature type="transmembrane region" description="Helical" evidence="1">
    <location>
        <begin position="20"/>
        <end position="39"/>
    </location>
</feature>
<dbReference type="InterPro" id="IPR002823">
    <property type="entry name" value="DUF112_TM"/>
</dbReference>
<evidence type="ECO:0000313" key="4">
    <source>
        <dbReference type="Proteomes" id="UP000550895"/>
    </source>
</evidence>
<dbReference type="Pfam" id="PF01970">
    <property type="entry name" value="TctA"/>
    <property type="match status" value="1"/>
</dbReference>
<keyword evidence="1" id="KW-0812">Transmembrane</keyword>
<organism evidence="3 4">
    <name type="scientific">Rhizobium rosettiformans</name>
    <dbReference type="NCBI Taxonomy" id="1368430"/>
    <lineage>
        <taxon>Bacteria</taxon>
        <taxon>Pseudomonadati</taxon>
        <taxon>Pseudomonadota</taxon>
        <taxon>Alphaproteobacteria</taxon>
        <taxon>Hyphomicrobiales</taxon>
        <taxon>Rhizobiaceae</taxon>
        <taxon>Rhizobium/Agrobacterium group</taxon>
        <taxon>Rhizobium</taxon>
    </lineage>
</organism>
<comment type="caution">
    <text evidence="3">The sequence shown here is derived from an EMBL/GenBank/DDBJ whole genome shotgun (WGS) entry which is preliminary data.</text>
</comment>
<protein>
    <submittedName>
        <fullName evidence="3">TctA family transporter</fullName>
    </submittedName>
</protein>
<evidence type="ECO:0000259" key="2">
    <source>
        <dbReference type="Pfam" id="PF01970"/>
    </source>
</evidence>
<keyword evidence="1" id="KW-0472">Membrane</keyword>
<proteinExistence type="predicted"/>
<accession>A0A7W8MCA5</accession>
<keyword evidence="1" id="KW-1133">Transmembrane helix</keyword>
<evidence type="ECO:0000313" key="3">
    <source>
        <dbReference type="EMBL" id="MBB5275215.1"/>
    </source>
</evidence>
<feature type="domain" description="DUF112" evidence="2">
    <location>
        <begin position="20"/>
        <end position="72"/>
    </location>
</feature>
<reference evidence="3 4" key="1">
    <citation type="submission" date="2020-08" db="EMBL/GenBank/DDBJ databases">
        <title>Genomic Encyclopedia of Type Strains, Phase IV (KMG-IV): sequencing the most valuable type-strain genomes for metagenomic binning, comparative biology and taxonomic classification.</title>
        <authorList>
            <person name="Goeker M."/>
        </authorList>
    </citation>
    <scope>NUCLEOTIDE SEQUENCE [LARGE SCALE GENOMIC DNA]</scope>
    <source>
        <strain evidence="3 4">DSM 26376</strain>
    </source>
</reference>
<dbReference type="PANTHER" id="PTHR35342">
    <property type="entry name" value="TRICARBOXYLIC TRANSPORT PROTEIN"/>
    <property type="match status" value="1"/>
</dbReference>
<sequence>MDFISNLALGFSTAGSVENLFFCLIGVILGTLIGVLPGIGATATIAMLLPITFQLEPVSSLIMLAGIYYGAQEQHLPSPQSARSLLALSPLFWSRSSHRH</sequence>
<dbReference type="EMBL" id="JACHGA010000002">
    <property type="protein sequence ID" value="MBB5275215.1"/>
    <property type="molecule type" value="Genomic_DNA"/>
</dbReference>
<name>A0A7W8MCA5_9HYPH</name>
<evidence type="ECO:0000256" key="1">
    <source>
        <dbReference type="SAM" id="Phobius"/>
    </source>
</evidence>
<dbReference type="Proteomes" id="UP000550895">
    <property type="component" value="Unassembled WGS sequence"/>
</dbReference>
<keyword evidence="4" id="KW-1185">Reference proteome</keyword>